<dbReference type="EMBL" id="MT142526">
    <property type="protein sequence ID" value="QJA84248.1"/>
    <property type="molecule type" value="Genomic_DNA"/>
</dbReference>
<proteinExistence type="predicted"/>
<accession>A0A6H1ZHJ9</accession>
<organism evidence="2">
    <name type="scientific">viral metagenome</name>
    <dbReference type="NCBI Taxonomy" id="1070528"/>
    <lineage>
        <taxon>unclassified sequences</taxon>
        <taxon>metagenomes</taxon>
        <taxon>organismal metagenomes</taxon>
    </lineage>
</organism>
<dbReference type="EMBL" id="MT141571">
    <property type="protein sequence ID" value="QJA67433.1"/>
    <property type="molecule type" value="Genomic_DNA"/>
</dbReference>
<feature type="region of interest" description="Disordered" evidence="1">
    <location>
        <begin position="179"/>
        <end position="220"/>
    </location>
</feature>
<evidence type="ECO:0000256" key="1">
    <source>
        <dbReference type="SAM" id="MobiDB-lite"/>
    </source>
</evidence>
<dbReference type="AlphaFoldDB" id="A0A6H1ZHJ9"/>
<name>A0A6H1ZHJ9_9ZZZZ</name>
<sequence>MNDEQALVKHEEQQLSTLELTKQDVSRTINNIKLLRELKKEVLKKGVHYYAIKTKDKKSDKIKEILSLSKAGAEIMLNSYNCYAKKITEETRDLGYNHFSIEFEVGIYFRPTQQLVSTGVGSCNSKENKYTYIKYNPNEVRNACRKMAFKRALVDATLYLANMSEFFSQDIEEMDIENKLDDEQNPYMADSAVPGTTTEEEATEPPQEAGSPDPAAPSSLPITAEMEKTIRKYIKEHDDKISPDYVITELGDKFNVKRIKDLTLEQADQFLALLKENCGE</sequence>
<dbReference type="EMBL" id="MT144819">
    <property type="protein sequence ID" value="QJH99974.1"/>
    <property type="molecule type" value="Genomic_DNA"/>
</dbReference>
<evidence type="ECO:0000313" key="2">
    <source>
        <dbReference type="EMBL" id="QJA46745.1"/>
    </source>
</evidence>
<evidence type="ECO:0000313" key="5">
    <source>
        <dbReference type="EMBL" id="QJH99974.1"/>
    </source>
</evidence>
<evidence type="ECO:0000313" key="3">
    <source>
        <dbReference type="EMBL" id="QJA67433.1"/>
    </source>
</evidence>
<gene>
    <name evidence="4" type="ORF">MM415A00215_0042</name>
    <name evidence="3" type="ORF">MM415B00223_0020</name>
    <name evidence="2" type="ORF">TM448A00522_0015</name>
    <name evidence="5" type="ORF">TM448B01741_0026</name>
</gene>
<protein>
    <submittedName>
        <fullName evidence="2">Uncharacterized protein</fullName>
    </submittedName>
</protein>
<dbReference type="EMBL" id="MT144020">
    <property type="protein sequence ID" value="QJA46745.1"/>
    <property type="molecule type" value="Genomic_DNA"/>
</dbReference>
<evidence type="ECO:0000313" key="4">
    <source>
        <dbReference type="EMBL" id="QJA84248.1"/>
    </source>
</evidence>
<reference evidence="2" key="1">
    <citation type="submission" date="2020-03" db="EMBL/GenBank/DDBJ databases">
        <title>The deep terrestrial virosphere.</title>
        <authorList>
            <person name="Holmfeldt K."/>
            <person name="Nilsson E."/>
            <person name="Simone D."/>
            <person name="Lopez-Fernandez M."/>
            <person name="Wu X."/>
            <person name="de Brujin I."/>
            <person name="Lundin D."/>
            <person name="Andersson A."/>
            <person name="Bertilsson S."/>
            <person name="Dopson M."/>
        </authorList>
    </citation>
    <scope>NUCLEOTIDE SEQUENCE</scope>
    <source>
        <strain evidence="4">MM415A00215</strain>
        <strain evidence="3">MM415B00223</strain>
        <strain evidence="2">TM448A00522</strain>
        <strain evidence="5">TM448B01741</strain>
    </source>
</reference>